<sequence>MKSLRFLAAEGLIQTQTQTGPGPGPGPDPDLCGVSFNLYPLLFKACFLHERPGLLHTLVRGWPLPEISVQKLLGANADCPEDLTSCTCRLCVEALLTGLKDYVLSPSSTYSRTLGVVDLTGFRDAEQPLCPCGCSLGRWGRTQLLTQMCCDIAEALQAPDAPLQAFRTSVHVLLNGFVTGRSYEVVAQDYVLTPSSTYSRTLGVVDLTGFRDAEQPLCPCGSSLGRWGRTQLLTQMCCDIAEALQAPDAPLQAFRTSVHVLLNGFVTGRSYEVVAQLLDLGNCGLGRVDMAYLCNSLHSESLVRLDLSGHHPLASFPSCFHKLLTRCSSTLTALTLEECGLAEEQVDALSVAMAPCQRLEELRLLGNPLTSAGLQRLFSALTARFPRMRYVEIPVPRECYPEAVSYPLDDGDLLLYDREKFRESRARLMAALEGAGRGGVEVCTPLTGSYDPDISETSNELGASMLKSFNSVVGNFISTIADVDARRSQGRAED</sequence>
<evidence type="ECO:0000313" key="4">
    <source>
        <dbReference type="Proteomes" id="UP000677803"/>
    </source>
</evidence>
<keyword evidence="4" id="KW-1185">Reference proteome</keyword>
<dbReference type="InterPro" id="IPR050694">
    <property type="entry name" value="LRRC14/PRAME"/>
</dbReference>
<name>A0A8S4AN74_9TELE</name>
<keyword evidence="2" id="KW-0677">Repeat</keyword>
<dbReference type="SUPFAM" id="SSF52047">
    <property type="entry name" value="RNI-like"/>
    <property type="match status" value="1"/>
</dbReference>
<dbReference type="OrthoDB" id="8875973at2759"/>
<dbReference type="InterPro" id="IPR032675">
    <property type="entry name" value="LRR_dom_sf"/>
</dbReference>
<dbReference type="GO" id="GO:0005737">
    <property type="term" value="C:cytoplasm"/>
    <property type="evidence" value="ECO:0007669"/>
    <property type="project" value="TreeGrafter"/>
</dbReference>
<dbReference type="PANTHER" id="PTHR14224:SF27">
    <property type="entry name" value="LEUCINE-RICH REPEAT-CONTAINING PROTEIN 14B"/>
    <property type="match status" value="1"/>
</dbReference>
<keyword evidence="1" id="KW-0433">Leucine-rich repeat</keyword>
<dbReference type="PANTHER" id="PTHR14224">
    <property type="entry name" value="SIMILAR TO PREFERENTIALLY EXPRESSED ANTIGEN IN MELANOMA-LIKE 3"/>
    <property type="match status" value="1"/>
</dbReference>
<dbReference type="Proteomes" id="UP000677803">
    <property type="component" value="Unassembled WGS sequence"/>
</dbReference>
<comment type="caution">
    <text evidence="3">The sequence shown here is derived from an EMBL/GenBank/DDBJ whole genome shotgun (WGS) entry which is preliminary data.</text>
</comment>
<proteinExistence type="predicted"/>
<dbReference type="AlphaFoldDB" id="A0A8S4AN74"/>
<evidence type="ECO:0000256" key="2">
    <source>
        <dbReference type="ARBA" id="ARBA00022737"/>
    </source>
</evidence>
<dbReference type="Gene3D" id="3.80.10.10">
    <property type="entry name" value="Ribonuclease Inhibitor"/>
    <property type="match status" value="1"/>
</dbReference>
<evidence type="ECO:0000256" key="1">
    <source>
        <dbReference type="ARBA" id="ARBA00022614"/>
    </source>
</evidence>
<accession>A0A8S4AN74</accession>
<gene>
    <name evidence="3" type="ORF">MMEN_LOCUS6429</name>
</gene>
<protein>
    <submittedName>
        <fullName evidence="3">(Atlantic silverside) hypothetical protein</fullName>
    </submittedName>
</protein>
<dbReference type="EMBL" id="CAJRST010005557">
    <property type="protein sequence ID" value="CAG5891971.1"/>
    <property type="molecule type" value="Genomic_DNA"/>
</dbReference>
<evidence type="ECO:0000313" key="3">
    <source>
        <dbReference type="EMBL" id="CAG5891971.1"/>
    </source>
</evidence>
<reference evidence="3" key="1">
    <citation type="submission" date="2021-05" db="EMBL/GenBank/DDBJ databases">
        <authorList>
            <person name="Tigano A."/>
        </authorList>
    </citation>
    <scope>NUCLEOTIDE SEQUENCE</scope>
</reference>
<organism evidence="3 4">
    <name type="scientific">Menidia menidia</name>
    <name type="common">Atlantic silverside</name>
    <dbReference type="NCBI Taxonomy" id="238744"/>
    <lineage>
        <taxon>Eukaryota</taxon>
        <taxon>Metazoa</taxon>
        <taxon>Chordata</taxon>
        <taxon>Craniata</taxon>
        <taxon>Vertebrata</taxon>
        <taxon>Euteleostomi</taxon>
        <taxon>Actinopterygii</taxon>
        <taxon>Neopterygii</taxon>
        <taxon>Teleostei</taxon>
        <taxon>Neoteleostei</taxon>
        <taxon>Acanthomorphata</taxon>
        <taxon>Ovalentaria</taxon>
        <taxon>Atherinomorphae</taxon>
        <taxon>Atheriniformes</taxon>
        <taxon>Atherinopsidae</taxon>
        <taxon>Menidiinae</taxon>
        <taxon>Menidia</taxon>
    </lineage>
</organism>